<proteinExistence type="predicted"/>
<evidence type="ECO:0000256" key="1">
    <source>
        <dbReference type="SAM" id="MobiDB-lite"/>
    </source>
</evidence>
<reference evidence="2" key="1">
    <citation type="submission" date="2021-05" db="EMBL/GenBank/DDBJ databases">
        <authorList>
            <person name="Alioto T."/>
            <person name="Alioto T."/>
            <person name="Gomez Garrido J."/>
        </authorList>
    </citation>
    <scope>NUCLEOTIDE SEQUENCE</scope>
</reference>
<accession>A0A8D9E4P9</accession>
<evidence type="ECO:0000313" key="2">
    <source>
        <dbReference type="EMBL" id="CAG6740456.1"/>
    </source>
</evidence>
<dbReference type="AlphaFoldDB" id="A0A8D9E4P9"/>
<protein>
    <submittedName>
        <fullName evidence="2">Uncharacterized protein</fullName>
    </submittedName>
</protein>
<feature type="compositionally biased region" description="Polar residues" evidence="1">
    <location>
        <begin position="39"/>
        <end position="51"/>
    </location>
</feature>
<dbReference type="EMBL" id="HBUF01419326">
    <property type="protein sequence ID" value="CAG6740456.1"/>
    <property type="molecule type" value="Transcribed_RNA"/>
</dbReference>
<sequence>MGMVRETAIDVRVASCTANSRDCKAYQDYSVKIKRKTPTKPSFSETYNNSHDFPPLNAPNREPLIYERSRAPPIDRPPPAPDSEYTNLKDAIEDLQKAPFLSNLIREVKELARIANISDSAARIAAIMDLMNKP</sequence>
<organism evidence="2">
    <name type="scientific">Cacopsylla melanoneura</name>
    <dbReference type="NCBI Taxonomy" id="428564"/>
    <lineage>
        <taxon>Eukaryota</taxon>
        <taxon>Metazoa</taxon>
        <taxon>Ecdysozoa</taxon>
        <taxon>Arthropoda</taxon>
        <taxon>Hexapoda</taxon>
        <taxon>Insecta</taxon>
        <taxon>Pterygota</taxon>
        <taxon>Neoptera</taxon>
        <taxon>Paraneoptera</taxon>
        <taxon>Hemiptera</taxon>
        <taxon>Sternorrhyncha</taxon>
        <taxon>Psylloidea</taxon>
        <taxon>Psyllidae</taxon>
        <taxon>Psyllinae</taxon>
        <taxon>Cacopsylla</taxon>
    </lineage>
</organism>
<feature type="region of interest" description="Disordered" evidence="1">
    <location>
        <begin position="37"/>
        <end position="58"/>
    </location>
</feature>
<name>A0A8D9E4P9_9HEMI</name>